<feature type="domain" description="ABC1 atypical kinase-like" evidence="14">
    <location>
        <begin position="88"/>
        <end position="332"/>
    </location>
</feature>
<evidence type="ECO:0000256" key="4">
    <source>
        <dbReference type="ARBA" id="ARBA00022519"/>
    </source>
</evidence>
<dbReference type="UniPathway" id="UPA00232"/>
<evidence type="ECO:0000256" key="9">
    <source>
        <dbReference type="ARBA" id="ARBA00022777"/>
    </source>
</evidence>
<comment type="similarity">
    <text evidence="2">Belongs to the protein kinase superfamily. ADCK protein kinase family.</text>
</comment>
<dbReference type="GO" id="GO:0006744">
    <property type="term" value="P:ubiquinone biosynthetic process"/>
    <property type="evidence" value="ECO:0007669"/>
    <property type="project" value="UniProtKB-UniPathway"/>
</dbReference>
<accession>A0A6C1AYW2</accession>
<dbReference type="GO" id="GO:0004672">
    <property type="term" value="F:protein kinase activity"/>
    <property type="evidence" value="ECO:0007669"/>
    <property type="project" value="UniProtKB-UniRule"/>
</dbReference>
<sequence>MRLFRLAKIVAVSLRFGLDRMVLAADPSGTLVRIWGALFFWRRFAEPRAVRLRRALESLGPIFVKFGQMLSTRRDLLPPDIADELALLQDRVPPFPTDKAVAVLEAFYGRPVDEVFASFTREPVASASVAQVHFAVLHDGTEVAVKILRPGIERVIAHDLALLDVAATALDRLWPQSRRLKPREVVAEFAKHLRDELDLMREAANCSQLRRNFTDSHLLVVPEVHWDYCGKSVMVMQRMHGIPISRLEALRAQGTDLSALSMAGVEIFFTQVFRDGFFHADMHPGNIFVAADGRYIALDFGIMGTLNDTDKNYLAQNFLAFFQRDYKRVAQAHIDAGWVPSTTRVDEFESAIRAVCEPIFDKPLKDISFGKTLLRLFQTARRFEMEVQPQLVLLQKTLLNIEGLGRQLDPELDLWKTAKPFLERWMNEQVGWRALLRHAKEEAPGWAATLPQLPRLVHHALDSHDRDLATRTELARVTQAQRRLQRRLNWLVALLLALVALELWHLAGLS</sequence>
<keyword evidence="8 13" id="KW-0547">Nucleotide-binding</keyword>
<dbReference type="HAMAP" id="MF_00414">
    <property type="entry name" value="UbiB"/>
    <property type="match status" value="1"/>
</dbReference>
<evidence type="ECO:0000256" key="8">
    <source>
        <dbReference type="ARBA" id="ARBA00022741"/>
    </source>
</evidence>
<evidence type="ECO:0000256" key="2">
    <source>
        <dbReference type="ARBA" id="ARBA00009670"/>
    </source>
</evidence>
<dbReference type="GO" id="GO:0010795">
    <property type="term" value="P:regulation of ubiquinone biosynthetic process"/>
    <property type="evidence" value="ECO:0007669"/>
    <property type="project" value="UniProtKB-UniRule"/>
</dbReference>
<dbReference type="InterPro" id="IPR045308">
    <property type="entry name" value="UbiB_bact"/>
</dbReference>
<keyword evidence="6 13" id="KW-0831">Ubiquinone biosynthesis</keyword>
<dbReference type="Gene3D" id="1.10.510.10">
    <property type="entry name" value="Transferase(Phosphotransferase) domain 1"/>
    <property type="match status" value="1"/>
</dbReference>
<dbReference type="PANTHER" id="PTHR10566:SF113">
    <property type="entry name" value="PROTEIN ACTIVITY OF BC1 COMPLEX KINASE 7, CHLOROPLASTIC"/>
    <property type="match status" value="1"/>
</dbReference>
<dbReference type="Pfam" id="PF03109">
    <property type="entry name" value="ABC1"/>
    <property type="match status" value="1"/>
</dbReference>
<keyword evidence="4" id="KW-0997">Cell inner membrane</keyword>
<dbReference type="InterPro" id="IPR010232">
    <property type="entry name" value="UbiB"/>
</dbReference>
<evidence type="ECO:0000259" key="14">
    <source>
        <dbReference type="Pfam" id="PF03109"/>
    </source>
</evidence>
<dbReference type="RefSeq" id="WP_173763705.1">
    <property type="nucleotide sequence ID" value="NZ_CP048836.1"/>
</dbReference>
<evidence type="ECO:0000313" key="15">
    <source>
        <dbReference type="EMBL" id="QID16537.1"/>
    </source>
</evidence>
<evidence type="ECO:0000256" key="7">
    <source>
        <dbReference type="ARBA" id="ARBA00022692"/>
    </source>
</evidence>
<dbReference type="KEGG" id="azq:G3580_02175"/>
<comment type="similarity">
    <text evidence="13">Belongs to the ABC1 family. UbiB subfamily.</text>
</comment>
<dbReference type="CDD" id="cd13972">
    <property type="entry name" value="UbiB"/>
    <property type="match status" value="1"/>
</dbReference>
<dbReference type="AlphaFoldDB" id="A0A6C1AYW2"/>
<dbReference type="EMBL" id="CP048836">
    <property type="protein sequence ID" value="QID16537.1"/>
    <property type="molecule type" value="Genomic_DNA"/>
</dbReference>
<keyword evidence="16" id="KW-1185">Reference proteome</keyword>
<keyword evidence="7 13" id="KW-0812">Transmembrane</keyword>
<keyword evidence="12 13" id="KW-0472">Membrane</keyword>
<evidence type="ECO:0000256" key="11">
    <source>
        <dbReference type="ARBA" id="ARBA00022989"/>
    </source>
</evidence>
<feature type="binding site" evidence="13">
    <location>
        <begin position="124"/>
        <end position="132"/>
    </location>
    <ligand>
        <name>ATP</name>
        <dbReference type="ChEBI" id="CHEBI:30616"/>
    </ligand>
</feature>
<dbReference type="InterPro" id="IPR050154">
    <property type="entry name" value="UbiB_kinase"/>
</dbReference>
<dbReference type="Proteomes" id="UP000501991">
    <property type="component" value="Chromosome"/>
</dbReference>
<evidence type="ECO:0000256" key="5">
    <source>
        <dbReference type="ARBA" id="ARBA00022679"/>
    </source>
</evidence>
<keyword evidence="9 13" id="KW-0418">Kinase</keyword>
<evidence type="ECO:0000256" key="10">
    <source>
        <dbReference type="ARBA" id="ARBA00022840"/>
    </source>
</evidence>
<protein>
    <recommendedName>
        <fullName evidence="13">Probable protein kinase UbiB</fullName>
        <ecNumber evidence="13">2.7.-.-</ecNumber>
    </recommendedName>
    <alternativeName>
        <fullName evidence="13">Ubiquinone biosynthesis protein UbiB</fullName>
    </alternativeName>
</protein>
<feature type="binding site" evidence="13">
    <location>
        <position position="146"/>
    </location>
    <ligand>
        <name>ATP</name>
        <dbReference type="ChEBI" id="CHEBI:30616"/>
    </ligand>
</feature>
<reference evidence="15 16" key="1">
    <citation type="submission" date="2020-02" db="EMBL/GenBank/DDBJ databases">
        <title>Nitrogenibacter mangrovi gen. nov., sp. nov. isolated from mangrove sediment, a denitrifying betaproteobacterium.</title>
        <authorList>
            <person name="Liao H."/>
            <person name="Tian Y."/>
        </authorList>
    </citation>
    <scope>NUCLEOTIDE SEQUENCE [LARGE SCALE GENOMIC DNA]</scope>
    <source>
        <strain evidence="15 16">M9-3-2</strain>
    </source>
</reference>
<evidence type="ECO:0000256" key="12">
    <source>
        <dbReference type="ARBA" id="ARBA00023136"/>
    </source>
</evidence>
<evidence type="ECO:0000256" key="1">
    <source>
        <dbReference type="ARBA" id="ARBA00005020"/>
    </source>
</evidence>
<dbReference type="InterPro" id="IPR011009">
    <property type="entry name" value="Kinase-like_dom_sf"/>
</dbReference>
<dbReference type="GO" id="GO:0005886">
    <property type="term" value="C:plasma membrane"/>
    <property type="evidence" value="ECO:0007669"/>
    <property type="project" value="UniProtKB-UniRule"/>
</dbReference>
<evidence type="ECO:0000256" key="6">
    <source>
        <dbReference type="ARBA" id="ARBA00022688"/>
    </source>
</evidence>
<dbReference type="PANTHER" id="PTHR10566">
    <property type="entry name" value="CHAPERONE-ACTIVITY OF BC1 COMPLEX CABC1 -RELATED"/>
    <property type="match status" value="1"/>
</dbReference>
<keyword evidence="3 13" id="KW-1003">Cell membrane</keyword>
<dbReference type="GO" id="GO:0005524">
    <property type="term" value="F:ATP binding"/>
    <property type="evidence" value="ECO:0007669"/>
    <property type="project" value="UniProtKB-KW"/>
</dbReference>
<evidence type="ECO:0000256" key="13">
    <source>
        <dbReference type="HAMAP-Rule" id="MF_00414"/>
    </source>
</evidence>
<keyword evidence="15" id="KW-0830">Ubiquinone</keyword>
<proteinExistence type="inferred from homology"/>
<keyword evidence="11 13" id="KW-1133">Transmembrane helix</keyword>
<dbReference type="NCBIfam" id="NF003404">
    <property type="entry name" value="PRK04750.1"/>
    <property type="match status" value="1"/>
</dbReference>
<comment type="function">
    <text evidence="13">Is probably a protein kinase regulator of UbiI activity which is involved in aerobic coenzyme Q (ubiquinone) biosynthesis.</text>
</comment>
<feature type="active site" description="Proton acceptor" evidence="13">
    <location>
        <position position="281"/>
    </location>
</feature>
<name>A0A6C1AYW2_9RHOO</name>
<dbReference type="SUPFAM" id="SSF56112">
    <property type="entry name" value="Protein kinase-like (PK-like)"/>
    <property type="match status" value="1"/>
</dbReference>
<dbReference type="InterPro" id="IPR004147">
    <property type="entry name" value="ABC1_dom"/>
</dbReference>
<keyword evidence="10 13" id="KW-0067">ATP-binding</keyword>
<dbReference type="NCBIfam" id="TIGR01982">
    <property type="entry name" value="UbiB"/>
    <property type="match status" value="1"/>
</dbReference>
<organism evidence="15 16">
    <name type="scientific">Nitrogeniibacter mangrovi</name>
    <dbReference type="NCBI Taxonomy" id="2016596"/>
    <lineage>
        <taxon>Bacteria</taxon>
        <taxon>Pseudomonadati</taxon>
        <taxon>Pseudomonadota</taxon>
        <taxon>Betaproteobacteria</taxon>
        <taxon>Rhodocyclales</taxon>
        <taxon>Zoogloeaceae</taxon>
        <taxon>Nitrogeniibacter</taxon>
    </lineage>
</organism>
<gene>
    <name evidence="13 15" type="primary">ubiB</name>
    <name evidence="15" type="ORF">G3580_02175</name>
</gene>
<evidence type="ECO:0000313" key="16">
    <source>
        <dbReference type="Proteomes" id="UP000501991"/>
    </source>
</evidence>
<comment type="pathway">
    <text evidence="1 13">Cofactor biosynthesis; ubiquinone biosynthesis [regulation].</text>
</comment>
<keyword evidence="5 13" id="KW-0808">Transferase</keyword>
<evidence type="ECO:0000256" key="3">
    <source>
        <dbReference type="ARBA" id="ARBA00022475"/>
    </source>
</evidence>
<dbReference type="EC" id="2.7.-.-" evidence="13"/>